<dbReference type="InterPro" id="IPR036397">
    <property type="entry name" value="RNaseH_sf"/>
</dbReference>
<sequence>MKALNRCRNGWELLQKKNNVTNPAAAHLVTDQKTLDELVERLSKESVLAFDLEADSLHHYTEKVCLIQVSSASEDRLIDPLAPIDVKVLAPIFANPAIKKIFHGADYDMRSLYRDFGIEVVNLFDTMIASQFLGESEFGLAALLKKRFGVELDKRYQKADWSKRPFSQEMLDYAMKDTSLLIELYRQLEAELKQKGRLAWVEEESELVAGVRSPSREGELMCLRFKGASKMKPRELAVLEELLRFRDEKARLADVPPFRILSNDLLRELAEKQPRNNFELVGIHTMSSKLIERLGRGLLQAIANGLAVPQDKLPQVQSGRRPVLDRLQDERVKRLKVWREAKSAQLGLGIGLVANNTLLEALAEPGSQNISLLKRWQREAFGDELASLIS</sequence>
<dbReference type="GO" id="GO:0003676">
    <property type="term" value="F:nucleic acid binding"/>
    <property type="evidence" value="ECO:0007669"/>
    <property type="project" value="InterPro"/>
</dbReference>
<dbReference type="InterPro" id="IPR002562">
    <property type="entry name" value="3'-5'_exonuclease_dom"/>
</dbReference>
<reference evidence="2 3" key="1">
    <citation type="submission" date="2020-06" db="EMBL/GenBank/DDBJ databases">
        <title>Interaction of electrochemicaly active bacteria, Geobacter bremensis R4 on different carbon anode.</title>
        <authorList>
            <person name="Meng L."/>
            <person name="Yoshida N."/>
        </authorList>
    </citation>
    <scope>NUCLEOTIDE SEQUENCE [LARGE SCALE GENOMIC DNA]</scope>
    <source>
        <strain evidence="2 3">R4</strain>
    </source>
</reference>
<accession>A0A7R7IY27</accession>
<dbReference type="CDD" id="cd06142">
    <property type="entry name" value="RNaseD_exo"/>
    <property type="match status" value="1"/>
</dbReference>
<dbReference type="PROSITE" id="PS50967">
    <property type="entry name" value="HRDC"/>
    <property type="match status" value="1"/>
</dbReference>
<dbReference type="GO" id="GO:0000166">
    <property type="term" value="F:nucleotide binding"/>
    <property type="evidence" value="ECO:0007669"/>
    <property type="project" value="InterPro"/>
</dbReference>
<name>A0A7R7IY27_9BACT</name>
<dbReference type="SUPFAM" id="SSF53098">
    <property type="entry name" value="Ribonuclease H-like"/>
    <property type="match status" value="1"/>
</dbReference>
<dbReference type="PANTHER" id="PTHR47649">
    <property type="entry name" value="RIBONUCLEASE D"/>
    <property type="match status" value="1"/>
</dbReference>
<proteinExistence type="predicted"/>
<dbReference type="InterPro" id="IPR051086">
    <property type="entry name" value="RNase_D-like"/>
</dbReference>
<dbReference type="AlphaFoldDB" id="A0A7R7IY27"/>
<dbReference type="InterPro" id="IPR010997">
    <property type="entry name" value="HRDC-like_sf"/>
</dbReference>
<dbReference type="GO" id="GO:0008408">
    <property type="term" value="F:3'-5' exonuclease activity"/>
    <property type="evidence" value="ECO:0007669"/>
    <property type="project" value="InterPro"/>
</dbReference>
<dbReference type="SMART" id="SM00474">
    <property type="entry name" value="35EXOc"/>
    <property type="match status" value="1"/>
</dbReference>
<dbReference type="SMART" id="SM00341">
    <property type="entry name" value="HRDC"/>
    <property type="match status" value="1"/>
</dbReference>
<keyword evidence="3" id="KW-1185">Reference proteome</keyword>
<dbReference type="Pfam" id="PF00570">
    <property type="entry name" value="HRDC"/>
    <property type="match status" value="1"/>
</dbReference>
<dbReference type="PANTHER" id="PTHR47649:SF1">
    <property type="entry name" value="RIBONUCLEASE D"/>
    <property type="match status" value="1"/>
</dbReference>
<evidence type="ECO:0000313" key="3">
    <source>
        <dbReference type="Proteomes" id="UP000515472"/>
    </source>
</evidence>
<evidence type="ECO:0000313" key="2">
    <source>
        <dbReference type="EMBL" id="BCO11140.1"/>
    </source>
</evidence>
<dbReference type="Gene3D" id="3.30.420.10">
    <property type="entry name" value="Ribonuclease H-like superfamily/Ribonuclease H"/>
    <property type="match status" value="1"/>
</dbReference>
<dbReference type="Pfam" id="PF01612">
    <property type="entry name" value="DNA_pol_A_exo1"/>
    <property type="match status" value="1"/>
</dbReference>
<dbReference type="Proteomes" id="UP000515472">
    <property type="component" value="Chromosome"/>
</dbReference>
<dbReference type="SUPFAM" id="SSF47819">
    <property type="entry name" value="HRDC-like"/>
    <property type="match status" value="2"/>
</dbReference>
<dbReference type="GO" id="GO:0006139">
    <property type="term" value="P:nucleobase-containing compound metabolic process"/>
    <property type="evidence" value="ECO:0007669"/>
    <property type="project" value="InterPro"/>
</dbReference>
<dbReference type="InterPro" id="IPR044876">
    <property type="entry name" value="HRDC_dom_sf"/>
</dbReference>
<dbReference type="InterPro" id="IPR012337">
    <property type="entry name" value="RNaseH-like_sf"/>
</dbReference>
<feature type="domain" description="HRDC" evidence="1">
    <location>
        <begin position="232"/>
        <end position="312"/>
    </location>
</feature>
<dbReference type="InterPro" id="IPR002121">
    <property type="entry name" value="HRDC_dom"/>
</dbReference>
<gene>
    <name evidence="2" type="ORF">GEOBRER4_n0237</name>
</gene>
<protein>
    <submittedName>
        <fullName evidence="2">Ribonuclease D</fullName>
    </submittedName>
</protein>
<dbReference type="EMBL" id="AP023213">
    <property type="protein sequence ID" value="BCO11140.1"/>
    <property type="molecule type" value="Genomic_DNA"/>
</dbReference>
<dbReference type="Gene3D" id="1.10.150.80">
    <property type="entry name" value="HRDC domain"/>
    <property type="match status" value="1"/>
</dbReference>
<organism evidence="2 3">
    <name type="scientific">Citrifermentans bremense</name>
    <dbReference type="NCBI Taxonomy" id="60035"/>
    <lineage>
        <taxon>Bacteria</taxon>
        <taxon>Pseudomonadati</taxon>
        <taxon>Thermodesulfobacteriota</taxon>
        <taxon>Desulfuromonadia</taxon>
        <taxon>Geobacterales</taxon>
        <taxon>Geobacteraceae</taxon>
        <taxon>Citrifermentans</taxon>
    </lineage>
</organism>
<evidence type="ECO:0000259" key="1">
    <source>
        <dbReference type="PROSITE" id="PS50967"/>
    </source>
</evidence>